<keyword evidence="3" id="KW-1185">Reference proteome</keyword>
<reference evidence="2 3" key="1">
    <citation type="submission" date="2014-03" db="EMBL/GenBank/DDBJ databases">
        <title>Draft genome of the hookworm Oesophagostomum dentatum.</title>
        <authorList>
            <person name="Mitreva M."/>
        </authorList>
    </citation>
    <scope>NUCLEOTIDE SEQUENCE [LARGE SCALE GENOMIC DNA]</scope>
    <source>
        <strain evidence="2 3">OD-Hann</strain>
    </source>
</reference>
<sequence length="72" mass="8276">MMKLFASITLLLLLLFGADLCTGIPTMHIAAYNKPERFLGSEVRRVRRDECCRVSQALNCCSFQWYWSAMPT</sequence>
<evidence type="ECO:0000256" key="1">
    <source>
        <dbReference type="SAM" id="SignalP"/>
    </source>
</evidence>
<keyword evidence="1" id="KW-0732">Signal</keyword>
<evidence type="ECO:0000313" key="3">
    <source>
        <dbReference type="Proteomes" id="UP000053660"/>
    </source>
</evidence>
<evidence type="ECO:0000313" key="2">
    <source>
        <dbReference type="EMBL" id="KHJ83598.1"/>
    </source>
</evidence>
<feature type="signal peptide" evidence="1">
    <location>
        <begin position="1"/>
        <end position="23"/>
    </location>
</feature>
<dbReference type="Proteomes" id="UP000053660">
    <property type="component" value="Unassembled WGS sequence"/>
</dbReference>
<accession>A0A0B1SE68</accession>
<name>A0A0B1SE68_OESDE</name>
<proteinExistence type="predicted"/>
<feature type="chain" id="PRO_5002081516" evidence="1">
    <location>
        <begin position="24"/>
        <end position="72"/>
    </location>
</feature>
<protein>
    <submittedName>
        <fullName evidence="2">Uncharacterized protein</fullName>
    </submittedName>
</protein>
<dbReference type="EMBL" id="KN572681">
    <property type="protein sequence ID" value="KHJ83598.1"/>
    <property type="molecule type" value="Genomic_DNA"/>
</dbReference>
<organism evidence="2 3">
    <name type="scientific">Oesophagostomum dentatum</name>
    <name type="common">Nodular worm</name>
    <dbReference type="NCBI Taxonomy" id="61180"/>
    <lineage>
        <taxon>Eukaryota</taxon>
        <taxon>Metazoa</taxon>
        <taxon>Ecdysozoa</taxon>
        <taxon>Nematoda</taxon>
        <taxon>Chromadorea</taxon>
        <taxon>Rhabditida</taxon>
        <taxon>Rhabditina</taxon>
        <taxon>Rhabditomorpha</taxon>
        <taxon>Strongyloidea</taxon>
        <taxon>Strongylidae</taxon>
        <taxon>Oesophagostomum</taxon>
    </lineage>
</organism>
<gene>
    <name evidence="2" type="ORF">OESDEN_16701</name>
</gene>
<dbReference type="AlphaFoldDB" id="A0A0B1SE68"/>